<evidence type="ECO:0000256" key="1">
    <source>
        <dbReference type="ARBA" id="ARBA00022598"/>
    </source>
</evidence>
<dbReference type="SUPFAM" id="SSF63418">
    <property type="entry name" value="MurE/MurF N-terminal domain"/>
    <property type="match status" value="1"/>
</dbReference>
<dbReference type="GO" id="GO:0047480">
    <property type="term" value="F:UDP-N-acetylmuramoyl-tripeptide-D-alanyl-D-alanine ligase activity"/>
    <property type="evidence" value="ECO:0007669"/>
    <property type="project" value="UniProtKB-EC"/>
</dbReference>
<proteinExistence type="predicted"/>
<dbReference type="STRING" id="632773.BBEV_1916"/>
<gene>
    <name evidence="4" type="primary">murF-2</name>
    <name evidence="4" type="ORF">BBEV_1916</name>
</gene>
<sequence>MSGQLDRKLIQSVSVSIQGHAPLTFVAKGIAYNPDLIEEGDLFVPLKGEMFDGHQLIEAAVENGAIGALWRKDEPVPGTLSDDFPLFIVKDPEQAVAEMAERYLFDIDPSRVAVTGDYTRHLTRIFLKNMLKTNYRVYLPEETLGDPFTYFSSILSMPDDTDIILFDVPARTDDIVKQASELIIPQLAVLCCHRDQHEEDILEHAGYIEEGMRPTGTIFVDGDRWMSRDWKTDSVIYGNDPEHLLQIESVAEANEEVQFTIKGVRFLDFHLPWLMKDHLQSVLAAFGPAVHLGMGAEVVAQAISELEMKDFDLEECHSKDGTVVLIDHGRSLKSGLKYSLGMLKHLHHFQRRVLVVDEGFQQNPLKEKLIHEVFADELRSPVTDIITIGEKAFWIRSALKHAGIHLEGGHYDTHHQAMDELTSLLKGDTLLLYRGLNSELLKQMIKEWNE</sequence>
<dbReference type="OrthoDB" id="9801978at2"/>
<reference evidence="4 5" key="1">
    <citation type="submission" date="2015-08" db="EMBL/GenBank/DDBJ databases">
        <title>The complete genome sequence of Bacillus beveridgei MLTeJB.</title>
        <authorList>
            <person name="Hanson T.E."/>
            <person name="Mesa C."/>
            <person name="Basesman S.M."/>
            <person name="Oremland R.S."/>
        </authorList>
    </citation>
    <scope>NUCLEOTIDE SEQUENCE [LARGE SCALE GENOMIC DNA]</scope>
    <source>
        <strain evidence="4 5">MLTeJB</strain>
    </source>
</reference>
<keyword evidence="2" id="KW-0547">Nucleotide-binding</keyword>
<evidence type="ECO:0000256" key="3">
    <source>
        <dbReference type="ARBA" id="ARBA00022840"/>
    </source>
</evidence>
<accession>A0A1D7QW86</accession>
<evidence type="ECO:0000313" key="4">
    <source>
        <dbReference type="EMBL" id="AOM83277.1"/>
    </source>
</evidence>
<dbReference type="PANTHER" id="PTHR43024:SF1">
    <property type="entry name" value="UDP-N-ACETYLMURAMOYL-TRIPEPTIDE--D-ALANYL-D-ALANINE LIGASE"/>
    <property type="match status" value="1"/>
</dbReference>
<dbReference type="Gene3D" id="3.40.1390.10">
    <property type="entry name" value="MurE/MurF, N-terminal domain"/>
    <property type="match status" value="1"/>
</dbReference>
<protein>
    <submittedName>
        <fullName evidence="4">UDP-N-acetylmuramoylalanyl-D-glutamyl-2, 6-diaminopimelate--D-alanyl-D-alanyl ligase</fullName>
        <ecNumber evidence="4">6.3.2.10</ecNumber>
    </submittedName>
</protein>
<dbReference type="AlphaFoldDB" id="A0A1D7QW86"/>
<dbReference type="PANTHER" id="PTHR43024">
    <property type="entry name" value="UDP-N-ACETYLMURAMOYL-TRIPEPTIDE--D-ALANYL-D-ALANINE LIGASE"/>
    <property type="match status" value="1"/>
</dbReference>
<dbReference type="GO" id="GO:0005524">
    <property type="term" value="F:ATP binding"/>
    <property type="evidence" value="ECO:0007669"/>
    <property type="project" value="UniProtKB-KW"/>
</dbReference>
<dbReference type="InterPro" id="IPR051046">
    <property type="entry name" value="MurCDEF_CellWall_CoF430Synth"/>
</dbReference>
<keyword evidence="3" id="KW-0067">ATP-binding</keyword>
<organism evidence="4 5">
    <name type="scientific">Salisediminibacterium beveridgei</name>
    <dbReference type="NCBI Taxonomy" id="632773"/>
    <lineage>
        <taxon>Bacteria</taxon>
        <taxon>Bacillati</taxon>
        <taxon>Bacillota</taxon>
        <taxon>Bacilli</taxon>
        <taxon>Bacillales</taxon>
        <taxon>Bacillaceae</taxon>
        <taxon>Salisediminibacterium</taxon>
    </lineage>
</organism>
<dbReference type="Gene3D" id="3.40.1190.10">
    <property type="entry name" value="Mur-like, catalytic domain"/>
    <property type="match status" value="1"/>
</dbReference>
<dbReference type="Proteomes" id="UP000094463">
    <property type="component" value="Chromosome"/>
</dbReference>
<evidence type="ECO:0000256" key="2">
    <source>
        <dbReference type="ARBA" id="ARBA00022741"/>
    </source>
</evidence>
<dbReference type="InterPro" id="IPR036565">
    <property type="entry name" value="Mur-like_cat_sf"/>
</dbReference>
<evidence type="ECO:0000313" key="5">
    <source>
        <dbReference type="Proteomes" id="UP000094463"/>
    </source>
</evidence>
<dbReference type="InterPro" id="IPR035911">
    <property type="entry name" value="MurE/MurF_N"/>
</dbReference>
<dbReference type="EMBL" id="CP012502">
    <property type="protein sequence ID" value="AOM83277.1"/>
    <property type="molecule type" value="Genomic_DNA"/>
</dbReference>
<dbReference type="RefSeq" id="WP_069365275.1">
    <property type="nucleotide sequence ID" value="NZ_CP012502.1"/>
</dbReference>
<keyword evidence="1 4" id="KW-0436">Ligase</keyword>
<keyword evidence="5" id="KW-1185">Reference proteome</keyword>
<dbReference type="EC" id="6.3.2.10" evidence="4"/>
<name>A0A1D7QW86_9BACI</name>
<dbReference type="SUPFAM" id="SSF53623">
    <property type="entry name" value="MurD-like peptide ligases, catalytic domain"/>
    <property type="match status" value="1"/>
</dbReference>
<dbReference type="KEGG" id="bbev:BBEV_1916"/>